<evidence type="ECO:0000259" key="6">
    <source>
        <dbReference type="Pfam" id="PF04542"/>
    </source>
</evidence>
<dbReference type="InterPro" id="IPR039425">
    <property type="entry name" value="RNA_pol_sigma-70-like"/>
</dbReference>
<proteinExistence type="inferred from homology"/>
<evidence type="ECO:0000256" key="2">
    <source>
        <dbReference type="ARBA" id="ARBA00023015"/>
    </source>
</evidence>
<dbReference type="EMBL" id="BAAAPU010000003">
    <property type="protein sequence ID" value="GAA1971603.1"/>
    <property type="molecule type" value="Genomic_DNA"/>
</dbReference>
<dbReference type="SUPFAM" id="SSF88659">
    <property type="entry name" value="Sigma3 and sigma4 domains of RNA polymerase sigma factors"/>
    <property type="match status" value="1"/>
</dbReference>
<dbReference type="InterPro" id="IPR007627">
    <property type="entry name" value="RNA_pol_sigma70_r2"/>
</dbReference>
<keyword evidence="4" id="KW-0804">Transcription</keyword>
<sequence length="225" mass="24509">MGENTHGEVPRRDVDIDRRAAFEALFAGTHLALLAYAVRRVAEPSDAADVVADAFLVAWRRIDEAPTGADARPWMFGVARGCLSNYYRGQRRRSALADRLRQALTETPPLEDASTQAIAIRQALARLSSSDRELVQLEAWESLSRAEIAVALGCSQATVRVRLHRARARLRQALSEPEPDAGTPSNGRPSAASRPALQLVPASGTTRRLGSRPTTTTEEDSCVQN</sequence>
<evidence type="ECO:0000313" key="9">
    <source>
        <dbReference type="Proteomes" id="UP001500013"/>
    </source>
</evidence>
<dbReference type="Proteomes" id="UP001500013">
    <property type="component" value="Unassembled WGS sequence"/>
</dbReference>
<dbReference type="InterPro" id="IPR013324">
    <property type="entry name" value="RNA_pol_sigma_r3/r4-like"/>
</dbReference>
<keyword evidence="9" id="KW-1185">Reference proteome</keyword>
<gene>
    <name evidence="8" type="ORF">GCM10009817_09540</name>
</gene>
<dbReference type="PANTHER" id="PTHR43133:SF25">
    <property type="entry name" value="RNA POLYMERASE SIGMA FACTOR RFAY-RELATED"/>
    <property type="match status" value="1"/>
</dbReference>
<evidence type="ECO:0000259" key="7">
    <source>
        <dbReference type="Pfam" id="PF08281"/>
    </source>
</evidence>
<dbReference type="SUPFAM" id="SSF88946">
    <property type="entry name" value="Sigma2 domain of RNA polymerase sigma factors"/>
    <property type="match status" value="1"/>
</dbReference>
<protein>
    <recommendedName>
        <fullName evidence="10">RNA polymerase ECF family sigma subunit</fullName>
    </recommendedName>
</protein>
<keyword evidence="2" id="KW-0805">Transcription regulation</keyword>
<dbReference type="InterPro" id="IPR014284">
    <property type="entry name" value="RNA_pol_sigma-70_dom"/>
</dbReference>
<dbReference type="Gene3D" id="1.10.10.10">
    <property type="entry name" value="Winged helix-like DNA-binding domain superfamily/Winged helix DNA-binding domain"/>
    <property type="match status" value="1"/>
</dbReference>
<name>A0ABN2RMH3_9MICO</name>
<dbReference type="Gene3D" id="1.10.1740.10">
    <property type="match status" value="1"/>
</dbReference>
<feature type="region of interest" description="Disordered" evidence="5">
    <location>
        <begin position="172"/>
        <end position="225"/>
    </location>
</feature>
<organism evidence="8 9">
    <name type="scientific">Terrabacter lapilli</name>
    <dbReference type="NCBI Taxonomy" id="436231"/>
    <lineage>
        <taxon>Bacteria</taxon>
        <taxon>Bacillati</taxon>
        <taxon>Actinomycetota</taxon>
        <taxon>Actinomycetes</taxon>
        <taxon>Micrococcales</taxon>
        <taxon>Intrasporangiaceae</taxon>
        <taxon>Terrabacter</taxon>
    </lineage>
</organism>
<dbReference type="Pfam" id="PF04542">
    <property type="entry name" value="Sigma70_r2"/>
    <property type="match status" value="1"/>
</dbReference>
<evidence type="ECO:0000256" key="3">
    <source>
        <dbReference type="ARBA" id="ARBA00023082"/>
    </source>
</evidence>
<dbReference type="InterPro" id="IPR036388">
    <property type="entry name" value="WH-like_DNA-bd_sf"/>
</dbReference>
<reference evidence="8 9" key="1">
    <citation type="journal article" date="2019" name="Int. J. Syst. Evol. Microbiol.">
        <title>The Global Catalogue of Microorganisms (GCM) 10K type strain sequencing project: providing services to taxonomists for standard genome sequencing and annotation.</title>
        <authorList>
            <consortium name="The Broad Institute Genomics Platform"/>
            <consortium name="The Broad Institute Genome Sequencing Center for Infectious Disease"/>
            <person name="Wu L."/>
            <person name="Ma J."/>
        </authorList>
    </citation>
    <scope>NUCLEOTIDE SEQUENCE [LARGE SCALE GENOMIC DNA]</scope>
    <source>
        <strain evidence="8 9">JCM 15628</strain>
    </source>
</reference>
<feature type="domain" description="RNA polymerase sigma factor 70 region 4 type 2" evidence="7">
    <location>
        <begin position="119"/>
        <end position="170"/>
    </location>
</feature>
<evidence type="ECO:0000256" key="1">
    <source>
        <dbReference type="ARBA" id="ARBA00010641"/>
    </source>
</evidence>
<evidence type="ECO:0008006" key="10">
    <source>
        <dbReference type="Google" id="ProtNLM"/>
    </source>
</evidence>
<feature type="compositionally biased region" description="Polar residues" evidence="5">
    <location>
        <begin position="203"/>
        <end position="216"/>
    </location>
</feature>
<dbReference type="PANTHER" id="PTHR43133">
    <property type="entry name" value="RNA POLYMERASE ECF-TYPE SIGMA FACTO"/>
    <property type="match status" value="1"/>
</dbReference>
<dbReference type="RefSeq" id="WP_344058926.1">
    <property type="nucleotide sequence ID" value="NZ_BAAAPU010000003.1"/>
</dbReference>
<evidence type="ECO:0000256" key="5">
    <source>
        <dbReference type="SAM" id="MobiDB-lite"/>
    </source>
</evidence>
<dbReference type="NCBIfam" id="TIGR02937">
    <property type="entry name" value="sigma70-ECF"/>
    <property type="match status" value="1"/>
</dbReference>
<dbReference type="Pfam" id="PF08281">
    <property type="entry name" value="Sigma70_r4_2"/>
    <property type="match status" value="1"/>
</dbReference>
<keyword evidence="3" id="KW-0731">Sigma factor</keyword>
<comment type="caution">
    <text evidence="8">The sequence shown here is derived from an EMBL/GenBank/DDBJ whole genome shotgun (WGS) entry which is preliminary data.</text>
</comment>
<dbReference type="InterPro" id="IPR013249">
    <property type="entry name" value="RNA_pol_sigma70_r4_t2"/>
</dbReference>
<comment type="similarity">
    <text evidence="1">Belongs to the sigma-70 factor family. ECF subfamily.</text>
</comment>
<feature type="domain" description="RNA polymerase sigma-70 region 2" evidence="6">
    <location>
        <begin position="32"/>
        <end position="93"/>
    </location>
</feature>
<accession>A0ABN2RMH3</accession>
<evidence type="ECO:0000313" key="8">
    <source>
        <dbReference type="EMBL" id="GAA1971603.1"/>
    </source>
</evidence>
<evidence type="ECO:0000256" key="4">
    <source>
        <dbReference type="ARBA" id="ARBA00023163"/>
    </source>
</evidence>
<dbReference type="InterPro" id="IPR013325">
    <property type="entry name" value="RNA_pol_sigma_r2"/>
</dbReference>